<evidence type="ECO:0000313" key="2">
    <source>
        <dbReference type="WBParaSite" id="PS1159_v2.g8860.t1"/>
    </source>
</evidence>
<dbReference type="Proteomes" id="UP000887580">
    <property type="component" value="Unplaced"/>
</dbReference>
<proteinExistence type="predicted"/>
<dbReference type="WBParaSite" id="PS1159_v2.g8860.t1">
    <property type="protein sequence ID" value="PS1159_v2.g8860.t1"/>
    <property type="gene ID" value="PS1159_v2.g8860"/>
</dbReference>
<protein>
    <submittedName>
        <fullName evidence="2">CUB domain-containing protein</fullName>
    </submittedName>
</protein>
<reference evidence="2" key="1">
    <citation type="submission" date="2022-11" db="UniProtKB">
        <authorList>
            <consortium name="WormBaseParasite"/>
        </authorList>
    </citation>
    <scope>IDENTIFICATION</scope>
</reference>
<accession>A0AC35GUI0</accession>
<evidence type="ECO:0000313" key="1">
    <source>
        <dbReference type="Proteomes" id="UP000887580"/>
    </source>
</evidence>
<sequence>MNFESDIDYLKFEDLNGITRRVDYLRTSENSGPAFLNNNKNNNNTLIASFLSDGSVQQEGFEVTFETIECICAPERITVPCKGEHQYPVMNQTLYHLCPNTICNFTIINEFPCESEYLVLKFSTPIRHMLGLKIFVNDEVYLDLLDLDSNSATPVYFTLAVLQKPTLLQPMILTNQKPSYKINLTTFPKNSIFTVELSTELMANNDTLEMFTSGRTYLEYYRITSAVSLTIYKSDECDQHPNGHMPVVYRAKNVHTQHCTFTENIFYKFRKAVSTFAGISKSSGHCELILLLPPYRVHLNYVYTNSKNDLVKFFTDDENSETVFSFK</sequence>
<name>A0AC35GUI0_9BILA</name>
<organism evidence="1 2">
    <name type="scientific">Panagrolaimus sp. PS1159</name>
    <dbReference type="NCBI Taxonomy" id="55785"/>
    <lineage>
        <taxon>Eukaryota</taxon>
        <taxon>Metazoa</taxon>
        <taxon>Ecdysozoa</taxon>
        <taxon>Nematoda</taxon>
        <taxon>Chromadorea</taxon>
        <taxon>Rhabditida</taxon>
        <taxon>Tylenchina</taxon>
        <taxon>Panagrolaimomorpha</taxon>
        <taxon>Panagrolaimoidea</taxon>
        <taxon>Panagrolaimidae</taxon>
        <taxon>Panagrolaimus</taxon>
    </lineage>
</organism>